<protein>
    <submittedName>
        <fullName evidence="3">Membrane protein, TIGR04086 family</fullName>
    </submittedName>
</protein>
<reference evidence="2 4" key="1">
    <citation type="submission" date="2016-02" db="EMBL/GenBank/DDBJ databases">
        <title>Draft genome sequence for Clostridium paradoxum JW-YL-7.</title>
        <authorList>
            <person name="Utturkar S.M."/>
            <person name="Lancaster A."/>
            <person name="Poole F.L."/>
            <person name="Adams M.W."/>
            <person name="Brown S.D."/>
        </authorList>
    </citation>
    <scope>NUCLEOTIDE SEQUENCE [LARGE SCALE GENOMIC DNA]</scope>
    <source>
        <strain evidence="2 4">JW-YL-7</strain>
    </source>
</reference>
<accession>A0A150FP47</accession>
<keyword evidence="1" id="KW-0812">Transmembrane</keyword>
<comment type="caution">
    <text evidence="2">The sequence shown here is derived from an EMBL/GenBank/DDBJ whole genome shotgun (WGS) entry which is preliminary data.</text>
</comment>
<dbReference type="NCBIfam" id="TIGR04086">
    <property type="entry name" value="TIGR04086_membr"/>
    <property type="match status" value="1"/>
</dbReference>
<feature type="transmembrane region" description="Helical" evidence="1">
    <location>
        <begin position="38"/>
        <end position="60"/>
    </location>
</feature>
<dbReference type="InterPro" id="IPR023804">
    <property type="entry name" value="DUF3792_TM"/>
</dbReference>
<sequence length="120" mass="12926">MSKISNLFKSLGYAYLVTMALILIYNLVLTYTNIQTSTIPLATSIITTMSAAVAGMYMSYKSASKGLLYGLLAGAFYVISLILVYYLVDNSFSLQVVNVYKMLLNTIAGGIGGIIGVNIK</sequence>
<dbReference type="Proteomes" id="UP000092605">
    <property type="component" value="Unassembled WGS sequence"/>
</dbReference>
<evidence type="ECO:0000313" key="4">
    <source>
        <dbReference type="Proteomes" id="UP000092605"/>
    </source>
</evidence>
<dbReference type="PATRIC" id="fig|1121328.3.peg.498"/>
<feature type="transmembrane region" description="Helical" evidence="1">
    <location>
        <begin position="67"/>
        <end position="88"/>
    </location>
</feature>
<dbReference type="AlphaFoldDB" id="A0A150FP47"/>
<evidence type="ECO:0000313" key="2">
    <source>
        <dbReference type="EMBL" id="KXZ39424.1"/>
    </source>
</evidence>
<reference evidence="3 5" key="2">
    <citation type="submission" date="2016-11" db="EMBL/GenBank/DDBJ databases">
        <authorList>
            <person name="Varghese N."/>
            <person name="Submissions S."/>
        </authorList>
    </citation>
    <scope>NUCLEOTIDE SEQUENCE [LARGE SCALE GENOMIC DNA]</scope>
    <source>
        <strain evidence="3 5">DSM 7308</strain>
    </source>
</reference>
<keyword evidence="1" id="KW-0472">Membrane</keyword>
<dbReference type="Proteomes" id="UP000323392">
    <property type="component" value="Unassembled WGS sequence"/>
</dbReference>
<name>A0A150FP47_CLOPD</name>
<feature type="transmembrane region" description="Helical" evidence="1">
    <location>
        <begin position="12"/>
        <end position="32"/>
    </location>
</feature>
<dbReference type="RefSeq" id="WP_066068590.1">
    <property type="nucleotide sequence ID" value="NZ_FRBG01000002.1"/>
</dbReference>
<dbReference type="EMBL" id="LSFY01000001">
    <property type="protein sequence ID" value="KXZ39424.1"/>
    <property type="molecule type" value="Genomic_DNA"/>
</dbReference>
<keyword evidence="5" id="KW-1185">Reference proteome</keyword>
<gene>
    <name evidence="2" type="ORF">JWYL7_0499</name>
    <name evidence="3" type="ORF">SAMN05661008_00390</name>
</gene>
<evidence type="ECO:0000256" key="1">
    <source>
        <dbReference type="SAM" id="Phobius"/>
    </source>
</evidence>
<organism evidence="2 4">
    <name type="scientific">Alkalithermobacter thermoalcaliphilus JW-YL-7 = DSM 7308</name>
    <dbReference type="NCBI Taxonomy" id="1121328"/>
    <lineage>
        <taxon>Bacteria</taxon>
        <taxon>Bacillati</taxon>
        <taxon>Bacillota</taxon>
        <taxon>Clostridia</taxon>
        <taxon>Peptostreptococcales</taxon>
        <taxon>Tepidibacteraceae</taxon>
        <taxon>Alkalithermobacter</taxon>
    </lineage>
</organism>
<dbReference type="EMBL" id="FRBG01000002">
    <property type="protein sequence ID" value="SHK52238.1"/>
    <property type="molecule type" value="Genomic_DNA"/>
</dbReference>
<proteinExistence type="predicted"/>
<keyword evidence="1" id="KW-1133">Transmembrane helix</keyword>
<feature type="transmembrane region" description="Helical" evidence="1">
    <location>
        <begin position="100"/>
        <end position="119"/>
    </location>
</feature>
<evidence type="ECO:0000313" key="5">
    <source>
        <dbReference type="Proteomes" id="UP000323392"/>
    </source>
</evidence>
<evidence type="ECO:0000313" key="3">
    <source>
        <dbReference type="EMBL" id="SHK52238.1"/>
    </source>
</evidence>
<dbReference type="Pfam" id="PF12670">
    <property type="entry name" value="DUF3792"/>
    <property type="match status" value="1"/>
</dbReference>
<dbReference type="STRING" id="1121328.JWYL7_0499"/>